<dbReference type="PANTHER" id="PTHR11328">
    <property type="entry name" value="MAJOR FACILITATOR SUPERFAMILY DOMAIN-CONTAINING PROTEIN"/>
    <property type="match status" value="1"/>
</dbReference>
<reference evidence="3" key="1">
    <citation type="submission" date="2022-11" db="EMBL/GenBank/DDBJ databases">
        <title>Centuries of genome instability and evolution in soft-shell clam transmissible cancer (bioRxiv).</title>
        <authorList>
            <person name="Hart S.F.M."/>
            <person name="Yonemitsu M.A."/>
            <person name="Giersch R.M."/>
            <person name="Beal B.F."/>
            <person name="Arriagada G."/>
            <person name="Davis B.W."/>
            <person name="Ostrander E.A."/>
            <person name="Goff S.P."/>
            <person name="Metzger M.J."/>
        </authorList>
    </citation>
    <scope>NUCLEOTIDE SEQUENCE</scope>
    <source>
        <strain evidence="3">MELC-2E11</strain>
        <tissue evidence="3">Siphon/mantle</tissue>
    </source>
</reference>
<dbReference type="PANTHER" id="PTHR11328:SF24">
    <property type="entry name" value="MAJOR FACILITATOR SUPERFAMILY (MFS) PROFILE DOMAIN-CONTAINING PROTEIN"/>
    <property type="match status" value="1"/>
</dbReference>
<feature type="transmembrane region" description="Helical" evidence="2">
    <location>
        <begin position="713"/>
        <end position="733"/>
    </location>
</feature>
<feature type="transmembrane region" description="Helical" evidence="2">
    <location>
        <begin position="546"/>
        <end position="569"/>
    </location>
</feature>
<accession>A0ABY7FMA8</accession>
<feature type="transmembrane region" description="Helical" evidence="2">
    <location>
        <begin position="635"/>
        <end position="656"/>
    </location>
</feature>
<evidence type="ECO:0000256" key="2">
    <source>
        <dbReference type="SAM" id="Phobius"/>
    </source>
</evidence>
<organism evidence="3 4">
    <name type="scientific">Mya arenaria</name>
    <name type="common">Soft-shell clam</name>
    <dbReference type="NCBI Taxonomy" id="6604"/>
    <lineage>
        <taxon>Eukaryota</taxon>
        <taxon>Metazoa</taxon>
        <taxon>Spiralia</taxon>
        <taxon>Lophotrochozoa</taxon>
        <taxon>Mollusca</taxon>
        <taxon>Bivalvia</taxon>
        <taxon>Autobranchia</taxon>
        <taxon>Heteroconchia</taxon>
        <taxon>Euheterodonta</taxon>
        <taxon>Imparidentia</taxon>
        <taxon>Neoheterodontei</taxon>
        <taxon>Myida</taxon>
        <taxon>Myoidea</taxon>
        <taxon>Myidae</taxon>
        <taxon>Mya</taxon>
    </lineage>
</organism>
<name>A0ABY7FMA8_MYAAR</name>
<keyword evidence="2" id="KW-1133">Transmembrane helix</keyword>
<feature type="transmembrane region" description="Helical" evidence="2">
    <location>
        <begin position="611"/>
        <end position="629"/>
    </location>
</feature>
<dbReference type="Proteomes" id="UP001164746">
    <property type="component" value="Chromosome 13"/>
</dbReference>
<evidence type="ECO:0000256" key="1">
    <source>
        <dbReference type="ARBA" id="ARBA00008335"/>
    </source>
</evidence>
<dbReference type="InterPro" id="IPR039672">
    <property type="entry name" value="MFS_2"/>
</dbReference>
<evidence type="ECO:0000313" key="4">
    <source>
        <dbReference type="Proteomes" id="UP001164746"/>
    </source>
</evidence>
<comment type="similarity">
    <text evidence="1">Belongs to the major facilitator superfamily.</text>
</comment>
<sequence>MVLMSMDSPPFDLQAYQPPISLWGLIQQHAPAHEREEIKSMLGESLIDQSLELHSEIDMLLEIWRDYREETTSVKPLPKLAEPPGLRDRLIQEIQFFVGSVKEKARNEGVNAEKLLSRHNVDVLGYALDTPRADSVRPGSRQAAFSMDGRETPMICSPTCSDRTSEASILSEEVEAMNEKLNILKLDEVVTHLRGTMEEEVETLLKDIHFLQGCLDDEATFRAESVGTISREPTLTELKDERSNLERELLSNMRSQTSPENIKPAFNFKNLGPSGPTLSKADETDDTKRIVVVEQELPADDHTASLPLWRKICFAVGGAPYQTTNTVINFFISIFLLEVAEVDPYYVSIILFGGKAWDAITDPTCGYLVHRTSTRFGKFRPWILFSAPLACGAYFCLWYVPEVSVEAKFAWYFVAYCMFQMLLSGLHVPYTSMTMAVTSSQRDRDSVTAYRMVSEAVGVLLAVVVQGQLVSKYRKSGDCGSGGKVEPEELKNEKWSYTLGALVVIAAYMLCSITVFFGTKEKPGFNTADGGGFFSGARQVITYRPYVLLCAAFLFLSLAIAIVQGNLALYCTHSVDLKDDFSTFILILLIASILAMPLWQMCIVRFGKKSTFATGMILFVPTLISLLYVPDGNLYVFYPIVLLAGLSVSVALLLPWSMLPDVIDKFYLEHGTRKESIFYSFYVFFNKLSVGVGLGLSQLVLGQPASVGMALRLLVSPGPVVFTLLALIALWRYPIDERERRRIKDGVHKRLQEASEKAAVRRQNSGLIHSEQNISVSYQSITESSGV</sequence>
<feature type="transmembrane region" description="Helical" evidence="2">
    <location>
        <begin position="581"/>
        <end position="599"/>
    </location>
</feature>
<feature type="transmembrane region" description="Helical" evidence="2">
    <location>
        <begin position="677"/>
        <end position="701"/>
    </location>
</feature>
<feature type="transmembrane region" description="Helical" evidence="2">
    <location>
        <begin position="381"/>
        <end position="400"/>
    </location>
</feature>
<dbReference type="Pfam" id="PF15669">
    <property type="entry name" value="CCDC24"/>
    <property type="match status" value="1"/>
</dbReference>
<dbReference type="SUPFAM" id="SSF103473">
    <property type="entry name" value="MFS general substrate transporter"/>
    <property type="match status" value="1"/>
</dbReference>
<feature type="transmembrane region" description="Helical" evidence="2">
    <location>
        <begin position="412"/>
        <end position="437"/>
    </location>
</feature>
<dbReference type="InterPro" id="IPR031367">
    <property type="entry name" value="CCDC24"/>
</dbReference>
<dbReference type="EMBL" id="CP111024">
    <property type="protein sequence ID" value="WAR23343.1"/>
    <property type="molecule type" value="Genomic_DNA"/>
</dbReference>
<dbReference type="Gene3D" id="1.20.1250.20">
    <property type="entry name" value="MFS general substrate transporter like domains"/>
    <property type="match status" value="2"/>
</dbReference>
<keyword evidence="4" id="KW-1185">Reference proteome</keyword>
<dbReference type="InterPro" id="IPR036259">
    <property type="entry name" value="MFS_trans_sf"/>
</dbReference>
<feature type="transmembrane region" description="Helical" evidence="2">
    <location>
        <begin position="495"/>
        <end position="517"/>
    </location>
</feature>
<proteinExistence type="inferred from homology"/>
<gene>
    <name evidence="3" type="ORF">MAR_037012</name>
</gene>
<protein>
    <submittedName>
        <fullName evidence="3">NLS1B-like protein</fullName>
    </submittedName>
</protein>
<evidence type="ECO:0000313" key="3">
    <source>
        <dbReference type="EMBL" id="WAR23343.1"/>
    </source>
</evidence>
<keyword evidence="2" id="KW-0812">Transmembrane</keyword>
<dbReference type="Pfam" id="PF13347">
    <property type="entry name" value="MFS_2"/>
    <property type="match status" value="1"/>
</dbReference>
<keyword evidence="2" id="KW-0472">Membrane</keyword>